<dbReference type="PANTHER" id="PTHR11802:SF224">
    <property type="entry name" value="SERINE CARBOXYPEPTIDASE-LIKE 7 ISOFORM X1"/>
    <property type="match status" value="1"/>
</dbReference>
<dbReference type="InterPro" id="IPR029058">
    <property type="entry name" value="AB_hydrolase_fold"/>
</dbReference>
<dbReference type="EMBL" id="NKXS01001471">
    <property type="protein sequence ID" value="PIN18372.1"/>
    <property type="molecule type" value="Genomic_DNA"/>
</dbReference>
<dbReference type="OrthoDB" id="443318at2759"/>
<dbReference type="Gene3D" id="3.40.50.11320">
    <property type="match status" value="1"/>
</dbReference>
<dbReference type="GO" id="GO:0004185">
    <property type="term" value="F:serine-type carboxypeptidase activity"/>
    <property type="evidence" value="ECO:0007669"/>
    <property type="project" value="InterPro"/>
</dbReference>
<evidence type="ECO:0000313" key="2">
    <source>
        <dbReference type="EMBL" id="PIN18372.1"/>
    </source>
</evidence>
<comment type="caution">
    <text evidence="2">The sequence shown here is derived from an EMBL/GenBank/DDBJ whole genome shotgun (WGS) entry which is preliminary data.</text>
</comment>
<keyword evidence="2" id="KW-0012">Acyltransferase</keyword>
<reference evidence="3" key="1">
    <citation type="journal article" date="2018" name="Gigascience">
        <title>Genome assembly of the Pink Ipe (Handroanthus impetiginosus, Bignoniaceae), a highly valued, ecologically keystone Neotropical timber forest tree.</title>
        <authorList>
            <person name="Silva-Junior O.B."/>
            <person name="Grattapaglia D."/>
            <person name="Novaes E."/>
            <person name="Collevatti R.G."/>
        </authorList>
    </citation>
    <scope>NUCLEOTIDE SEQUENCE [LARGE SCALE GENOMIC DNA]</scope>
    <source>
        <strain evidence="3">cv. UFG-1</strain>
    </source>
</reference>
<dbReference type="GO" id="GO:0006508">
    <property type="term" value="P:proteolysis"/>
    <property type="evidence" value="ECO:0007669"/>
    <property type="project" value="InterPro"/>
</dbReference>
<comment type="similarity">
    <text evidence="1">Belongs to the peptidase S10 family.</text>
</comment>
<protein>
    <submittedName>
        <fullName evidence="2">Sinapoylglucose--sinapoylglucose O-sinapoyltransferase</fullName>
        <ecNumber evidence="2">2.3.1.103</ecNumber>
    </submittedName>
</protein>
<dbReference type="AlphaFoldDB" id="A0A2G9HLH2"/>
<dbReference type="PANTHER" id="PTHR11802">
    <property type="entry name" value="SERINE PROTEASE FAMILY S10 SERINE CARBOXYPEPTIDASE"/>
    <property type="match status" value="1"/>
</dbReference>
<keyword evidence="2" id="KW-0808">Transferase</keyword>
<sequence length="201" mass="23723">MSDDLVGNEARLQRRMLLQVNDCTFISKIYGHIQISNFKESNFEKLKQRYIISNSRTNGRKDDNEKIPYAHRMTLILNEYFELAKSSCHGDYVNPDPNSYKCLYAFQRIKEMIVLHSSLIANGNNLKLYLFFVIIKSYCGKINTVNNGDHDMIIPYMSTLKWIRNLNFTIDNEWRPWYVGGQIARYTEKYKSNQAYITFAR</sequence>
<dbReference type="Pfam" id="PF00450">
    <property type="entry name" value="Peptidase_S10"/>
    <property type="match status" value="1"/>
</dbReference>
<dbReference type="STRING" id="429701.A0A2G9HLH2"/>
<proteinExistence type="inferred from homology"/>
<dbReference type="InterPro" id="IPR001563">
    <property type="entry name" value="Peptidase_S10"/>
</dbReference>
<keyword evidence="3" id="KW-1185">Reference proteome</keyword>
<evidence type="ECO:0000313" key="3">
    <source>
        <dbReference type="Proteomes" id="UP000231279"/>
    </source>
</evidence>
<dbReference type="GO" id="GO:0047158">
    <property type="term" value="F:sinapoylglucose-sinapoylglucose O-sinapoyltransferase activity"/>
    <property type="evidence" value="ECO:0007669"/>
    <property type="project" value="UniProtKB-EC"/>
</dbReference>
<gene>
    <name evidence="2" type="ORF">CDL12_08965</name>
</gene>
<dbReference type="GO" id="GO:0019748">
    <property type="term" value="P:secondary metabolic process"/>
    <property type="evidence" value="ECO:0007669"/>
    <property type="project" value="TreeGrafter"/>
</dbReference>
<dbReference type="Proteomes" id="UP000231279">
    <property type="component" value="Unassembled WGS sequence"/>
</dbReference>
<evidence type="ECO:0000256" key="1">
    <source>
        <dbReference type="ARBA" id="ARBA00009431"/>
    </source>
</evidence>
<dbReference type="EC" id="2.3.1.103" evidence="2"/>
<name>A0A2G9HLH2_9LAMI</name>
<accession>A0A2G9HLH2</accession>
<dbReference type="SUPFAM" id="SSF53474">
    <property type="entry name" value="alpha/beta-Hydrolases"/>
    <property type="match status" value="1"/>
</dbReference>
<organism evidence="2 3">
    <name type="scientific">Handroanthus impetiginosus</name>
    <dbReference type="NCBI Taxonomy" id="429701"/>
    <lineage>
        <taxon>Eukaryota</taxon>
        <taxon>Viridiplantae</taxon>
        <taxon>Streptophyta</taxon>
        <taxon>Embryophyta</taxon>
        <taxon>Tracheophyta</taxon>
        <taxon>Spermatophyta</taxon>
        <taxon>Magnoliopsida</taxon>
        <taxon>eudicotyledons</taxon>
        <taxon>Gunneridae</taxon>
        <taxon>Pentapetalae</taxon>
        <taxon>asterids</taxon>
        <taxon>lamiids</taxon>
        <taxon>Lamiales</taxon>
        <taxon>Bignoniaceae</taxon>
        <taxon>Crescentiina</taxon>
        <taxon>Tabebuia alliance</taxon>
        <taxon>Handroanthus</taxon>
    </lineage>
</organism>